<evidence type="ECO:0000259" key="1">
    <source>
        <dbReference type="SMART" id="SM01111"/>
    </source>
</evidence>
<name>A0A0F0HYU3_ASPPU</name>
<evidence type="ECO:0000313" key="2">
    <source>
        <dbReference type="EMBL" id="KJK60650.1"/>
    </source>
</evidence>
<dbReference type="SMART" id="SM01111">
    <property type="entry name" value="CVNH"/>
    <property type="match status" value="1"/>
</dbReference>
<dbReference type="InterPro" id="IPR011058">
    <property type="entry name" value="Cyanovirin-N"/>
</dbReference>
<feature type="domain" description="Cyanovirin-N" evidence="1">
    <location>
        <begin position="2"/>
        <end position="105"/>
    </location>
</feature>
<dbReference type="Pfam" id="PF08881">
    <property type="entry name" value="CVNH"/>
    <property type="match status" value="1"/>
</dbReference>
<dbReference type="PANTHER" id="PTHR42076:SF1">
    <property type="entry name" value="CYANOVIRIN-N DOMAIN-CONTAINING PROTEIN"/>
    <property type="match status" value="1"/>
</dbReference>
<dbReference type="InterPro" id="IPR036673">
    <property type="entry name" value="Cyanovirin-N_sf"/>
</dbReference>
<organism evidence="2 3">
    <name type="scientific">Aspergillus parasiticus (strain ATCC 56775 / NRRL 5862 / SRRC 143 / SU-1)</name>
    <dbReference type="NCBI Taxonomy" id="1403190"/>
    <lineage>
        <taxon>Eukaryota</taxon>
        <taxon>Fungi</taxon>
        <taxon>Dikarya</taxon>
        <taxon>Ascomycota</taxon>
        <taxon>Pezizomycotina</taxon>
        <taxon>Eurotiomycetes</taxon>
        <taxon>Eurotiomycetidae</taxon>
        <taxon>Eurotiales</taxon>
        <taxon>Aspergillaceae</taxon>
        <taxon>Aspergillus</taxon>
        <taxon>Aspergillus subgen. Circumdati</taxon>
    </lineage>
</organism>
<gene>
    <name evidence="2" type="ORF">P875_00053155</name>
</gene>
<dbReference type="EMBL" id="JZEE01000733">
    <property type="protein sequence ID" value="KJK60650.1"/>
    <property type="molecule type" value="Genomic_DNA"/>
</dbReference>
<protein>
    <submittedName>
        <fullName evidence="2">CVNH domain protein</fullName>
    </submittedName>
</protein>
<dbReference type="SUPFAM" id="SSF51322">
    <property type="entry name" value="Cyanovirin-N"/>
    <property type="match status" value="1"/>
</dbReference>
<dbReference type="Gene3D" id="2.30.60.10">
    <property type="entry name" value="Cyanovirin-N"/>
    <property type="match status" value="1"/>
</dbReference>
<dbReference type="AlphaFoldDB" id="A0A0F0HYU3"/>
<accession>A0A0F0HYU3</accession>
<dbReference type="OrthoDB" id="2441380at2759"/>
<dbReference type="PANTHER" id="PTHR42076">
    <property type="entry name" value="CYANOVIRIN-N HOMOLOG"/>
    <property type="match status" value="1"/>
</dbReference>
<evidence type="ECO:0000313" key="3">
    <source>
        <dbReference type="Proteomes" id="UP000033540"/>
    </source>
</evidence>
<sequence length="106" mass="11893">MSFHLSAEDIEIRDNHILFARLRNEDGDLQDAEINLDEFLGNDDGHFQWDGENFSQTADDVHFAIEGDDEVPVLRAVLLNGEGESVESNVNLSERINNDNGAFVFA</sequence>
<dbReference type="STRING" id="1403190.A0A0F0HYU3"/>
<proteinExistence type="predicted"/>
<dbReference type="Proteomes" id="UP000033540">
    <property type="component" value="Unassembled WGS sequence"/>
</dbReference>
<comment type="caution">
    <text evidence="2">The sequence shown here is derived from an EMBL/GenBank/DDBJ whole genome shotgun (WGS) entry which is preliminary data.</text>
</comment>
<reference evidence="2 3" key="1">
    <citation type="submission" date="2015-02" db="EMBL/GenBank/DDBJ databases">
        <title>Draft genome sequence of Aspergillus parasiticus SU-1.</title>
        <authorList>
            <person name="Yu J."/>
            <person name="Fedorova N."/>
            <person name="Yin Y."/>
            <person name="Losada L."/>
            <person name="Zafar N."/>
            <person name="Taujale R."/>
            <person name="Ehrlich K.C."/>
            <person name="Bhatnagar D."/>
            <person name="Cleveland T.E."/>
            <person name="Bennett J.W."/>
            <person name="Nierman W.C."/>
        </authorList>
    </citation>
    <scope>NUCLEOTIDE SEQUENCE [LARGE SCALE GENOMIC DNA]</scope>
    <source>
        <strain evidence="3">ATCC 56775 / NRRL 5862 / SRRC 143 / SU-1</strain>
    </source>
</reference>